<feature type="region of interest" description="Disordered" evidence="1">
    <location>
        <begin position="128"/>
        <end position="160"/>
    </location>
</feature>
<reference evidence="2 3" key="2">
    <citation type="submission" date="2018-11" db="EMBL/GenBank/DDBJ databases">
        <authorList>
            <consortium name="Pathogen Informatics"/>
        </authorList>
    </citation>
    <scope>NUCLEOTIDE SEQUENCE [LARGE SCALE GENOMIC DNA]</scope>
</reference>
<dbReference type="Proteomes" id="UP000282613">
    <property type="component" value="Unassembled WGS sequence"/>
</dbReference>
<evidence type="ECO:0000313" key="4">
    <source>
        <dbReference type="WBParaSite" id="TASK_0000523201-mRNA-1"/>
    </source>
</evidence>
<organism evidence="4">
    <name type="scientific">Taenia asiatica</name>
    <name type="common">Asian tapeworm</name>
    <dbReference type="NCBI Taxonomy" id="60517"/>
    <lineage>
        <taxon>Eukaryota</taxon>
        <taxon>Metazoa</taxon>
        <taxon>Spiralia</taxon>
        <taxon>Lophotrochozoa</taxon>
        <taxon>Platyhelminthes</taxon>
        <taxon>Cestoda</taxon>
        <taxon>Eucestoda</taxon>
        <taxon>Cyclophyllidea</taxon>
        <taxon>Taeniidae</taxon>
        <taxon>Taenia</taxon>
    </lineage>
</organism>
<dbReference type="OrthoDB" id="6262869at2759"/>
<dbReference type="EMBL" id="UYRS01018402">
    <property type="protein sequence ID" value="VDK34738.1"/>
    <property type="molecule type" value="Genomic_DNA"/>
</dbReference>
<keyword evidence="3" id="KW-1185">Reference proteome</keyword>
<accession>A0A0R3W557</accession>
<evidence type="ECO:0000313" key="2">
    <source>
        <dbReference type="EMBL" id="VDK34738.1"/>
    </source>
</evidence>
<feature type="compositionally biased region" description="Basic and acidic residues" evidence="1">
    <location>
        <begin position="246"/>
        <end position="265"/>
    </location>
</feature>
<evidence type="ECO:0000313" key="3">
    <source>
        <dbReference type="Proteomes" id="UP000282613"/>
    </source>
</evidence>
<sequence length="335" mass="37845">MAQQIEGQIFPIPLEWLGGRNTFQQSDFSIRNAHICLEDMKDSEAILPVFLEKRGDRVIFRTNNETIGKDFDLSAIANVHVFPSDPTYAVFEIASKNGPSRFEVLRAPGNEPLKQVYDFLFTRNFVQPPAPIRPEGENHPASSTSDTYEAPETEQPITNGVSTPEIQTEEGYEEVAVKLVDETINGHKSSLPSSEMEVPTQMKDEIAVEEVGKLRSSPSTTSVSSDTNAEKVQNEDVSVESDDDESEKRPQEVHEGEAPRTIEVSRPRHFGKVRLLTNIIAEERIDTRHYHDDGRLYVVSEKAFRSSKMRPLSTDDIVKEYGTGSKKYVRRVYRK</sequence>
<reference evidence="4" key="1">
    <citation type="submission" date="2017-02" db="UniProtKB">
        <authorList>
            <consortium name="WormBaseParasite"/>
        </authorList>
    </citation>
    <scope>IDENTIFICATION</scope>
</reference>
<feature type="compositionally biased region" description="Low complexity" evidence="1">
    <location>
        <begin position="216"/>
        <end position="227"/>
    </location>
</feature>
<protein>
    <submittedName>
        <fullName evidence="4">Doublecortin domain-containing protein</fullName>
    </submittedName>
</protein>
<feature type="region of interest" description="Disordered" evidence="1">
    <location>
        <begin position="210"/>
        <end position="265"/>
    </location>
</feature>
<gene>
    <name evidence="2" type="ORF">TASK_LOCUS5233</name>
</gene>
<evidence type="ECO:0000256" key="1">
    <source>
        <dbReference type="SAM" id="MobiDB-lite"/>
    </source>
</evidence>
<proteinExistence type="predicted"/>
<dbReference type="WBParaSite" id="TASK_0000523201-mRNA-1">
    <property type="protein sequence ID" value="TASK_0000523201-mRNA-1"/>
    <property type="gene ID" value="TASK_0000523201"/>
</dbReference>
<dbReference type="AlphaFoldDB" id="A0A0R3W557"/>
<name>A0A0R3W557_TAEAS</name>